<reference evidence="1 2" key="1">
    <citation type="journal article" date="2022" name="Int. J. Syst. Evol. Microbiol.">
        <title>Miniphocaeibacter halophilus sp. nov., an ammonium-tolerant acetate-producing bacterium isolated from a biogas system.</title>
        <authorList>
            <person name="Schnurer A."/>
            <person name="Singh A."/>
            <person name="Bi S."/>
            <person name="Qiao W."/>
            <person name="Westerholm M."/>
        </authorList>
    </citation>
    <scope>NUCLEOTIDE SEQUENCE [LARGE SCALE GENOMIC DNA]</scope>
    <source>
        <strain evidence="1 2">AMB_01</strain>
    </source>
</reference>
<evidence type="ECO:0000313" key="2">
    <source>
        <dbReference type="Proteomes" id="UP000595814"/>
    </source>
</evidence>
<dbReference type="EMBL" id="CP066744">
    <property type="protein sequence ID" value="QQK08579.1"/>
    <property type="molecule type" value="Genomic_DNA"/>
</dbReference>
<gene>
    <name evidence="1" type="ORF">JFY71_03295</name>
</gene>
<organism evidence="1 2">
    <name type="scientific">Miniphocaeibacter halophilus</name>
    <dbReference type="NCBI Taxonomy" id="2931922"/>
    <lineage>
        <taxon>Bacteria</taxon>
        <taxon>Bacillati</taxon>
        <taxon>Bacillota</taxon>
        <taxon>Tissierellia</taxon>
        <taxon>Tissierellales</taxon>
        <taxon>Peptoniphilaceae</taxon>
        <taxon>Miniphocaeibacter</taxon>
    </lineage>
</organism>
<evidence type="ECO:0000313" key="1">
    <source>
        <dbReference type="EMBL" id="QQK08579.1"/>
    </source>
</evidence>
<name>A0AC61MVC4_9FIRM</name>
<sequence length="711" mass="81146">MFSHLIKGNSKRLRRENRIYFSTLIIAIIAFYIILSLGEQNVVKFLRTMETDAIERFLAIISALYLVSLVIMFFLTYFANKHQLDNRKKEFGIYLMMGMKRRRLFSMILLENLRNGLIALIIGIPISILITEMISLASSKLVGMGIVGYSFSISLSGLMFTIIGFIIIQLLALIILSFKIIEMEPYVLINGKKEENQKISSRKSRGLNFIIGIIFLGIAYILGMNFYNPESGSLGGVIISYISILGVFFFGILGVFLFFKGFGGFMGNYIRRKSMNSSGLYIFTGRQLQENVLKEYVSMAISSLLVLISILCFIYGISVISGRETEPKRVVDFTFEVLEEESKSKQEELENIMNAKGIKPYIKDYYPMKISNISFSLLVDGAEQEDFIGEYEHSIDWSNPLELLKKEEDSVAKENLLESLKNNYVDHGISLESYNGLLKSIGQDEILLKEDEIAIFVGPVGINSKEIWENILKDSPTIKIDNREYRLKPKLFTDNVVADRKINLITALILPDKLYNELVHNPDHVPYWNMNIRDEIIEEKGLMQAVMEVDNILKDHNLEYESFLSSIGRSLFFTVAGSYTSLYLGILFLIVANTVLAIKFLMQQENTINRYKIVSYLGASRDILKKSARKQIWVYFLMVIGLAIVNSVFGTITLFGDFFMDSKEMNMDKVIIMAIVTGILFIILEFCYIVIIQRKSDKEVEKAVDNFGRQA</sequence>
<accession>A0AC61MVC4</accession>
<keyword evidence="2" id="KW-1185">Reference proteome</keyword>
<dbReference type="Proteomes" id="UP000595814">
    <property type="component" value="Chromosome"/>
</dbReference>
<proteinExistence type="predicted"/>
<protein>
    <submittedName>
        <fullName evidence="1">ABC transporter permease</fullName>
    </submittedName>
</protein>